<feature type="transmembrane region" description="Helical" evidence="1">
    <location>
        <begin position="184"/>
        <end position="209"/>
    </location>
</feature>
<accession>A0A556V7U3</accession>
<dbReference type="Pfam" id="PF20146">
    <property type="entry name" value="NRF"/>
    <property type="match status" value="1"/>
</dbReference>
<evidence type="ECO:0000259" key="3">
    <source>
        <dbReference type="SMART" id="SM00703"/>
    </source>
</evidence>
<dbReference type="Proteomes" id="UP000319801">
    <property type="component" value="Unassembled WGS sequence"/>
</dbReference>
<feature type="transmembrane region" description="Helical" evidence="1">
    <location>
        <begin position="289"/>
        <end position="307"/>
    </location>
</feature>
<dbReference type="PANTHER" id="PTHR11161">
    <property type="entry name" value="O-ACYLTRANSFERASE"/>
    <property type="match status" value="1"/>
</dbReference>
<dbReference type="GO" id="GO:0016746">
    <property type="term" value="F:acyltransferase activity"/>
    <property type="evidence" value="ECO:0007669"/>
    <property type="project" value="UniProtKB-KW"/>
</dbReference>
<feature type="transmembrane region" description="Helical" evidence="1">
    <location>
        <begin position="242"/>
        <end position="261"/>
    </location>
</feature>
<evidence type="ECO:0000256" key="1">
    <source>
        <dbReference type="SAM" id="Phobius"/>
    </source>
</evidence>
<comment type="caution">
    <text evidence="4">The sequence shown here is derived from an EMBL/GenBank/DDBJ whole genome shotgun (WGS) entry which is preliminary data.</text>
</comment>
<keyword evidence="1" id="KW-0812">Transmembrane</keyword>
<feature type="transmembrane region" description="Helical" evidence="1">
    <location>
        <begin position="319"/>
        <end position="341"/>
    </location>
</feature>
<sequence>MLQVKKTTALLVLCLFFCSWTIAYGFNISTRCAQDTTVFLTELKKNQPDEYAVLMYDALGKMGSDVKGGNMNRVGSLQECVSVQGPGFGGQYCQVFYKQGALDGFVGICVPDSCNEAEVSTLIVDGCVMSLLHSLSIRFSGVCFGDGVCFRKGYSSLNGVRVLSLFWIIYNSKRWRSAVESNPLYVVAFSGPVYLAVDTFLFLGGLLSAKSFLICIERSEDKLSVRLIAHFLLRRFKSNKHALVAVALILLLMSGVSSALITEHLQLPVHQPTTLDSKSYFEYYYNKPYTRYGPYALGIIAGVYLQTKKEDLIKQRWQAAAGWLVSLSAMAVIVVLAYVLRGQGSVSHAVYQGLHRSLWALAVAWVILACEEGHGGTS</sequence>
<keyword evidence="1" id="KW-0472">Membrane</keyword>
<name>A0A556V7U3_BAGYA</name>
<organism evidence="4 5">
    <name type="scientific">Bagarius yarrelli</name>
    <name type="common">Goonch</name>
    <name type="synonym">Bagrus yarrelli</name>
    <dbReference type="NCBI Taxonomy" id="175774"/>
    <lineage>
        <taxon>Eukaryota</taxon>
        <taxon>Metazoa</taxon>
        <taxon>Chordata</taxon>
        <taxon>Craniata</taxon>
        <taxon>Vertebrata</taxon>
        <taxon>Euteleostomi</taxon>
        <taxon>Actinopterygii</taxon>
        <taxon>Neopterygii</taxon>
        <taxon>Teleostei</taxon>
        <taxon>Ostariophysi</taxon>
        <taxon>Siluriformes</taxon>
        <taxon>Sisoridae</taxon>
        <taxon>Sisorinae</taxon>
        <taxon>Bagarius</taxon>
    </lineage>
</organism>
<dbReference type="AlphaFoldDB" id="A0A556V7U3"/>
<dbReference type="InterPro" id="IPR052728">
    <property type="entry name" value="O2_lipid_transport_reg"/>
</dbReference>
<feature type="chain" id="PRO_5021860305" evidence="2">
    <location>
        <begin position="26"/>
        <end position="378"/>
    </location>
</feature>
<dbReference type="PANTHER" id="PTHR11161:SF0">
    <property type="entry name" value="O-ACYLTRANSFERASE LIKE PROTEIN"/>
    <property type="match status" value="1"/>
</dbReference>
<keyword evidence="1" id="KW-1133">Transmembrane helix</keyword>
<protein>
    <submittedName>
        <fullName evidence="4">O-acyltransferase like protein</fullName>
    </submittedName>
</protein>
<dbReference type="OrthoDB" id="118951at2759"/>
<keyword evidence="4" id="KW-0012">Acyltransferase</keyword>
<gene>
    <name evidence="4" type="ORF">Baya_14114</name>
</gene>
<dbReference type="SMART" id="SM00703">
    <property type="entry name" value="NRF"/>
    <property type="match status" value="1"/>
</dbReference>
<keyword evidence="4" id="KW-0808">Transferase</keyword>
<evidence type="ECO:0000313" key="4">
    <source>
        <dbReference type="EMBL" id="TSY69832.1"/>
    </source>
</evidence>
<proteinExistence type="predicted"/>
<dbReference type="EMBL" id="VCAZ01000149">
    <property type="protein sequence ID" value="TSY69832.1"/>
    <property type="molecule type" value="Genomic_DNA"/>
</dbReference>
<evidence type="ECO:0000256" key="2">
    <source>
        <dbReference type="SAM" id="SignalP"/>
    </source>
</evidence>
<keyword evidence="5" id="KW-1185">Reference proteome</keyword>
<keyword evidence="2" id="KW-0732">Signal</keyword>
<feature type="domain" description="Nose resistant-to-fluoxetine protein N-terminal" evidence="3">
    <location>
        <begin position="29"/>
        <end position="141"/>
    </location>
</feature>
<reference evidence="4 5" key="1">
    <citation type="journal article" date="2019" name="Genome Biol. Evol.">
        <title>Whole-Genome Sequencing of the Giant Devil Catfish, Bagarius yarrelli.</title>
        <authorList>
            <person name="Jiang W."/>
            <person name="Lv Y."/>
            <person name="Cheng L."/>
            <person name="Yang K."/>
            <person name="Chao B."/>
            <person name="Wang X."/>
            <person name="Li Y."/>
            <person name="Pan X."/>
            <person name="You X."/>
            <person name="Zhang Y."/>
            <person name="Yang J."/>
            <person name="Li J."/>
            <person name="Zhang X."/>
            <person name="Liu S."/>
            <person name="Sun C."/>
            <person name="Yang J."/>
            <person name="Shi Q."/>
        </authorList>
    </citation>
    <scope>NUCLEOTIDE SEQUENCE [LARGE SCALE GENOMIC DNA]</scope>
    <source>
        <strain evidence="4">JWS20170419001</strain>
        <tissue evidence="4">Muscle</tissue>
    </source>
</reference>
<feature type="signal peptide" evidence="2">
    <location>
        <begin position="1"/>
        <end position="25"/>
    </location>
</feature>
<dbReference type="InterPro" id="IPR006621">
    <property type="entry name" value="Nose-resist-to-fluoxetine_N"/>
</dbReference>
<evidence type="ECO:0000313" key="5">
    <source>
        <dbReference type="Proteomes" id="UP000319801"/>
    </source>
</evidence>